<sequence>MGVTKYRPKITRVPMTDQEKNEVLAKWAGFRYKLSASENNHYWIGPNGQTVDCDESGDALLPDLLHSLDAQAKWLWPKMGHIIFMYSEQNEFKATAGMYNPDAEGTAQADNPAEACAEAILSLIGEQVPA</sequence>
<reference evidence="1" key="1">
    <citation type="journal article" date="2015" name="Nature">
        <title>Complex archaea that bridge the gap between prokaryotes and eukaryotes.</title>
        <authorList>
            <person name="Spang A."/>
            <person name="Saw J.H."/>
            <person name="Jorgensen S.L."/>
            <person name="Zaremba-Niedzwiedzka K."/>
            <person name="Martijn J."/>
            <person name="Lind A.E."/>
            <person name="van Eijk R."/>
            <person name="Schleper C."/>
            <person name="Guy L."/>
            <person name="Ettema T.J."/>
        </authorList>
    </citation>
    <scope>NUCLEOTIDE SEQUENCE</scope>
</reference>
<evidence type="ECO:0000313" key="1">
    <source>
        <dbReference type="EMBL" id="KKL61399.1"/>
    </source>
</evidence>
<name>A0A0F9DID3_9ZZZZ</name>
<protein>
    <recommendedName>
        <fullName evidence="2">Phage ABA sandwich domain-containing protein</fullName>
    </recommendedName>
</protein>
<dbReference type="AlphaFoldDB" id="A0A0F9DID3"/>
<organism evidence="1">
    <name type="scientific">marine sediment metagenome</name>
    <dbReference type="NCBI Taxonomy" id="412755"/>
    <lineage>
        <taxon>unclassified sequences</taxon>
        <taxon>metagenomes</taxon>
        <taxon>ecological metagenomes</taxon>
    </lineage>
</organism>
<accession>A0A0F9DID3</accession>
<proteinExistence type="predicted"/>
<gene>
    <name evidence="1" type="ORF">LCGC14_2195690</name>
</gene>
<comment type="caution">
    <text evidence="1">The sequence shown here is derived from an EMBL/GenBank/DDBJ whole genome shotgun (WGS) entry which is preliminary data.</text>
</comment>
<evidence type="ECO:0008006" key="2">
    <source>
        <dbReference type="Google" id="ProtNLM"/>
    </source>
</evidence>
<dbReference type="EMBL" id="LAZR01028832">
    <property type="protein sequence ID" value="KKL61399.1"/>
    <property type="molecule type" value="Genomic_DNA"/>
</dbReference>